<evidence type="ECO:0000313" key="2">
    <source>
        <dbReference type="WBParaSite" id="nRc.2.0.1.t41811-RA"/>
    </source>
</evidence>
<evidence type="ECO:0000313" key="1">
    <source>
        <dbReference type="Proteomes" id="UP000887565"/>
    </source>
</evidence>
<protein>
    <submittedName>
        <fullName evidence="2">Uncharacterized protein</fullName>
    </submittedName>
</protein>
<keyword evidence="1" id="KW-1185">Reference proteome</keyword>
<dbReference type="Proteomes" id="UP000887565">
    <property type="component" value="Unplaced"/>
</dbReference>
<proteinExistence type="predicted"/>
<organism evidence="1 2">
    <name type="scientific">Romanomermis culicivorax</name>
    <name type="common">Nematode worm</name>
    <dbReference type="NCBI Taxonomy" id="13658"/>
    <lineage>
        <taxon>Eukaryota</taxon>
        <taxon>Metazoa</taxon>
        <taxon>Ecdysozoa</taxon>
        <taxon>Nematoda</taxon>
        <taxon>Enoplea</taxon>
        <taxon>Dorylaimia</taxon>
        <taxon>Mermithida</taxon>
        <taxon>Mermithoidea</taxon>
        <taxon>Mermithidae</taxon>
        <taxon>Romanomermis</taxon>
    </lineage>
</organism>
<name>A0A915KTK3_ROMCU</name>
<accession>A0A915KTK3</accession>
<dbReference type="AlphaFoldDB" id="A0A915KTK3"/>
<dbReference type="WBParaSite" id="nRc.2.0.1.t41811-RA">
    <property type="protein sequence ID" value="nRc.2.0.1.t41811-RA"/>
    <property type="gene ID" value="nRc.2.0.1.g41811"/>
</dbReference>
<sequence length="105" mass="11977">MAIQQFTEEFKCPSKVCKTGSELVSEPLLGGQSFPSLEQAAETLGENEQRWQLLSADDNCDDFFCDGLSGPQVKRRLSNRRLLLFIRDDEMWESFVVVTSVIEER</sequence>
<reference evidence="2" key="1">
    <citation type="submission" date="2022-11" db="UniProtKB">
        <authorList>
            <consortium name="WormBaseParasite"/>
        </authorList>
    </citation>
    <scope>IDENTIFICATION</scope>
</reference>